<proteinExistence type="predicted"/>
<evidence type="ECO:0000259" key="1">
    <source>
        <dbReference type="Pfam" id="PF09346"/>
    </source>
</evidence>
<dbReference type="Pfam" id="PF09346">
    <property type="entry name" value="SMI1_KNR4"/>
    <property type="match status" value="1"/>
</dbReference>
<name>A0A0H3WLJ1_NEIME</name>
<reference evidence="2" key="1">
    <citation type="journal article" date="2015" name="BMC Microbiol.">
        <title>Fratricide activity of MafB protein of N. meningitidis strain B16B6.</title>
        <authorList>
            <person name="Arenas J."/>
            <person name="de Maat V."/>
            <person name="Caton L."/>
            <person name="Krekorian M."/>
            <person name="Herrero J.C."/>
            <person name="Ferrera F."/>
            <person name="Tommassen J."/>
        </authorList>
    </citation>
    <scope>NUCLEOTIDE SEQUENCE</scope>
    <source>
        <strain evidence="2">B16B6</strain>
    </source>
</reference>
<feature type="domain" description="Knr4/Smi1-like" evidence="1">
    <location>
        <begin position="5"/>
        <end position="103"/>
    </location>
</feature>
<sequence length="110" mass="12975">MLPKGFKYPQSYLKLAQSTHAINYDEQYSFPWWFENAESNISEVIDIYFEITGIPNLLPFARNQEWAACFDISDKSGNPKIIVVNLDNTKYYETFENFDTWLKEAENDGW</sequence>
<dbReference type="InterPro" id="IPR037883">
    <property type="entry name" value="Knr4/Smi1-like_sf"/>
</dbReference>
<dbReference type="SUPFAM" id="SSF160631">
    <property type="entry name" value="SMI1/KNR4-like"/>
    <property type="match status" value="1"/>
</dbReference>
<protein>
    <submittedName>
        <fullName evidence="2">Putative immunity protein MafI</fullName>
    </submittedName>
</protein>
<dbReference type="RefSeq" id="WP_011799042.1">
    <property type="nucleotide sequence ID" value="NZ_FETX01000012.1"/>
</dbReference>
<dbReference type="Gene3D" id="3.40.1580.10">
    <property type="entry name" value="SMI1/KNR4-like"/>
    <property type="match status" value="1"/>
</dbReference>
<dbReference type="AlphaFoldDB" id="A0A0H3WLJ1"/>
<evidence type="ECO:0000313" key="2">
    <source>
        <dbReference type="EMBL" id="AKM12322.1"/>
    </source>
</evidence>
<organism evidence="2">
    <name type="scientific">Neisseria meningitidis</name>
    <dbReference type="NCBI Taxonomy" id="487"/>
    <lineage>
        <taxon>Bacteria</taxon>
        <taxon>Pseudomonadati</taxon>
        <taxon>Pseudomonadota</taxon>
        <taxon>Betaproteobacteria</taxon>
        <taxon>Neisseriales</taxon>
        <taxon>Neisseriaceae</taxon>
        <taxon>Neisseria</taxon>
    </lineage>
</organism>
<dbReference type="EMBL" id="KR006906">
    <property type="protein sequence ID" value="AKM12322.1"/>
    <property type="molecule type" value="Genomic_DNA"/>
</dbReference>
<accession>A0A0H3WLJ1</accession>
<dbReference type="InterPro" id="IPR018958">
    <property type="entry name" value="Knr4/Smi1-like_dom"/>
</dbReference>